<proteinExistence type="predicted"/>
<dbReference type="Proteomes" id="UP000298663">
    <property type="component" value="Unassembled WGS sequence"/>
</dbReference>
<protein>
    <submittedName>
        <fullName evidence="1">Uncharacterized protein</fullName>
    </submittedName>
</protein>
<dbReference type="AlphaFoldDB" id="A0A4U5NBE5"/>
<keyword evidence="2" id="KW-1185">Reference proteome</keyword>
<organism evidence="1 2">
    <name type="scientific">Steinernema carpocapsae</name>
    <name type="common">Entomopathogenic nematode</name>
    <dbReference type="NCBI Taxonomy" id="34508"/>
    <lineage>
        <taxon>Eukaryota</taxon>
        <taxon>Metazoa</taxon>
        <taxon>Ecdysozoa</taxon>
        <taxon>Nematoda</taxon>
        <taxon>Chromadorea</taxon>
        <taxon>Rhabditida</taxon>
        <taxon>Tylenchina</taxon>
        <taxon>Panagrolaimomorpha</taxon>
        <taxon>Strongyloidoidea</taxon>
        <taxon>Steinernematidae</taxon>
        <taxon>Steinernema</taxon>
    </lineage>
</organism>
<name>A0A4U5NBE5_STECR</name>
<evidence type="ECO:0000313" key="1">
    <source>
        <dbReference type="EMBL" id="TKR79850.1"/>
    </source>
</evidence>
<evidence type="ECO:0000313" key="2">
    <source>
        <dbReference type="Proteomes" id="UP000298663"/>
    </source>
</evidence>
<gene>
    <name evidence="1" type="ORF">L596_014009</name>
</gene>
<reference evidence="1 2" key="2">
    <citation type="journal article" date="2019" name="G3 (Bethesda)">
        <title>Hybrid Assembly of the Genome of the Entomopathogenic Nematode Steinernema carpocapsae Identifies the X-Chromosome.</title>
        <authorList>
            <person name="Serra L."/>
            <person name="Macchietto M."/>
            <person name="Macias-Munoz A."/>
            <person name="McGill C.J."/>
            <person name="Rodriguez I.M."/>
            <person name="Rodriguez B."/>
            <person name="Murad R."/>
            <person name="Mortazavi A."/>
        </authorList>
    </citation>
    <scope>NUCLEOTIDE SEQUENCE [LARGE SCALE GENOMIC DNA]</scope>
    <source>
        <strain evidence="1 2">ALL</strain>
    </source>
</reference>
<dbReference type="EMBL" id="AZBU02000004">
    <property type="protein sequence ID" value="TKR79850.1"/>
    <property type="molecule type" value="Genomic_DNA"/>
</dbReference>
<comment type="caution">
    <text evidence="1">The sequence shown here is derived from an EMBL/GenBank/DDBJ whole genome shotgun (WGS) entry which is preliminary data.</text>
</comment>
<reference evidence="1 2" key="1">
    <citation type="journal article" date="2015" name="Genome Biol.">
        <title>Comparative genomics of Steinernema reveals deeply conserved gene regulatory networks.</title>
        <authorList>
            <person name="Dillman A.R."/>
            <person name="Macchietto M."/>
            <person name="Porter C.F."/>
            <person name="Rogers A."/>
            <person name="Williams B."/>
            <person name="Antoshechkin I."/>
            <person name="Lee M.M."/>
            <person name="Goodwin Z."/>
            <person name="Lu X."/>
            <person name="Lewis E.E."/>
            <person name="Goodrich-Blair H."/>
            <person name="Stock S.P."/>
            <person name="Adams B.J."/>
            <person name="Sternberg P.W."/>
            <person name="Mortazavi A."/>
        </authorList>
    </citation>
    <scope>NUCLEOTIDE SEQUENCE [LARGE SCALE GENOMIC DNA]</scope>
    <source>
        <strain evidence="1 2">ALL</strain>
    </source>
</reference>
<sequence length="127" mass="14546">METRINKNFAFLYRSPYRIVSTSLISTSRSAEMREFNSLSSTSLSSFFIIMSKVSKTHVHCLQFGIQFNSTAETALFCSRPLATLLVNFCHFLKVSSSLKHKDERLRLLIMILEVCRLICLSSRNVV</sequence>
<accession>A0A4U5NBE5</accession>